<sequence length="112" mass="12342">MQPAYYEINVIPSIADQEFTSSLNGVVLNMRLFFATTTKLWWLEISDADMTVTLSQICLRPGVWHKLSGKMPGYAGAGAVGVARLRPNEPFGDVNAFAGGFGLFFYDEVESE</sequence>
<accession>A0A379S702</accession>
<dbReference type="Pfam" id="PF22479">
    <property type="entry name" value="Pam3_gp18"/>
    <property type="match status" value="1"/>
</dbReference>
<protein>
    <recommendedName>
        <fullName evidence="1">Cyanophage baseplate Pam3 plug gp18 domain-containing protein</fullName>
    </recommendedName>
</protein>
<reference evidence="2 3" key="1">
    <citation type="submission" date="2018-06" db="EMBL/GenBank/DDBJ databases">
        <authorList>
            <consortium name="Pathogen Informatics"/>
            <person name="Doyle S."/>
        </authorList>
    </citation>
    <scope>NUCLEOTIDE SEQUENCE [LARGE SCALE GENOMIC DNA]</scope>
    <source>
        <strain evidence="2 3">NCTC7295</strain>
    </source>
</reference>
<evidence type="ECO:0000313" key="2">
    <source>
        <dbReference type="EMBL" id="SUG15224.1"/>
    </source>
</evidence>
<dbReference type="InterPro" id="IPR054252">
    <property type="entry name" value="Pam3_gp18"/>
</dbReference>
<name>A0A379S702_SALER</name>
<dbReference type="Proteomes" id="UP000254124">
    <property type="component" value="Unassembled WGS sequence"/>
</dbReference>
<gene>
    <name evidence="2" type="ORF">NCTC7295_02884</name>
</gene>
<feature type="domain" description="Cyanophage baseplate Pam3 plug gp18" evidence="1">
    <location>
        <begin position="5"/>
        <end position="63"/>
    </location>
</feature>
<dbReference type="EMBL" id="UGWZ01000001">
    <property type="protein sequence ID" value="SUG15224.1"/>
    <property type="molecule type" value="Genomic_DNA"/>
</dbReference>
<proteinExistence type="predicted"/>
<dbReference type="AlphaFoldDB" id="A0A379S702"/>
<organism evidence="2 3">
    <name type="scientific">Salmonella enterica subsp. arizonae</name>
    <dbReference type="NCBI Taxonomy" id="59203"/>
    <lineage>
        <taxon>Bacteria</taxon>
        <taxon>Pseudomonadati</taxon>
        <taxon>Pseudomonadota</taxon>
        <taxon>Gammaproteobacteria</taxon>
        <taxon>Enterobacterales</taxon>
        <taxon>Enterobacteriaceae</taxon>
        <taxon>Salmonella</taxon>
    </lineage>
</organism>
<evidence type="ECO:0000313" key="3">
    <source>
        <dbReference type="Proteomes" id="UP000254124"/>
    </source>
</evidence>
<evidence type="ECO:0000259" key="1">
    <source>
        <dbReference type="Pfam" id="PF22479"/>
    </source>
</evidence>